<sequence length="189" mass="20827">MPTEWNRMLNGELYNPLDPDLVLARNRARNLCQDLNVTREADEETRRTILNQLIGKGSDTVWIQPPFFCDYGTNIELGESVFFNFNCVVLDVARVQVGNNTLFGPAVQIYTATHPFDAKLRREQEFAKPIEIGSDVWIGGGAIICPGVKIGSRSVIGAGSVVTKDIPEDVFAAGNPCKIIRTIADESSL</sequence>
<keyword evidence="4 5" id="KW-0012">Acyltransferase</keyword>
<evidence type="ECO:0000259" key="6">
    <source>
        <dbReference type="SMART" id="SM01266"/>
    </source>
</evidence>
<dbReference type="PROSITE" id="PS00101">
    <property type="entry name" value="HEXAPEP_TRANSFERASES"/>
    <property type="match status" value="1"/>
</dbReference>
<comment type="similarity">
    <text evidence="1 5">Belongs to the transferase hexapeptide repeat family.</text>
</comment>
<dbReference type="PANTHER" id="PTHR43017:SF1">
    <property type="entry name" value="ACETYLTRANSFERASE YJL218W-RELATED"/>
    <property type="match status" value="1"/>
</dbReference>
<dbReference type="RefSeq" id="WP_322856146.1">
    <property type="nucleotide sequence ID" value="NZ_JAYDCJ010000003.1"/>
</dbReference>
<keyword evidence="2 5" id="KW-0808">Transferase</keyword>
<evidence type="ECO:0000256" key="5">
    <source>
        <dbReference type="RuleBase" id="RU367021"/>
    </source>
</evidence>
<dbReference type="Pfam" id="PF00132">
    <property type="entry name" value="Hexapep"/>
    <property type="match status" value="1"/>
</dbReference>
<dbReference type="InterPro" id="IPR039369">
    <property type="entry name" value="LacA-like"/>
</dbReference>
<dbReference type="InterPro" id="IPR024688">
    <property type="entry name" value="Mac_dom"/>
</dbReference>
<dbReference type="Pfam" id="PF12464">
    <property type="entry name" value="Mac"/>
    <property type="match status" value="1"/>
</dbReference>
<dbReference type="PANTHER" id="PTHR43017">
    <property type="entry name" value="GALACTOSIDE O-ACETYLTRANSFERASE"/>
    <property type="match status" value="1"/>
</dbReference>
<proteinExistence type="inferred from homology"/>
<dbReference type="Gene3D" id="2.160.10.10">
    <property type="entry name" value="Hexapeptide repeat proteins"/>
    <property type="match status" value="1"/>
</dbReference>
<dbReference type="EMBL" id="JAYDCJ010000003">
    <property type="protein sequence ID" value="MEA1081697.1"/>
    <property type="molecule type" value="Genomic_DNA"/>
</dbReference>
<evidence type="ECO:0000313" key="7">
    <source>
        <dbReference type="EMBL" id="MEA1081697.1"/>
    </source>
</evidence>
<comment type="caution">
    <text evidence="7">The sequence shown here is derived from an EMBL/GenBank/DDBJ whole genome shotgun (WGS) entry which is preliminary data.</text>
</comment>
<accession>A0ABU5P127</accession>
<dbReference type="InterPro" id="IPR011004">
    <property type="entry name" value="Trimer_LpxA-like_sf"/>
</dbReference>
<dbReference type="EC" id="2.3.1.-" evidence="5"/>
<organism evidence="7 8">
    <name type="scientific">Marinobacter qingdaonensis</name>
    <dbReference type="NCBI Taxonomy" id="3108486"/>
    <lineage>
        <taxon>Bacteria</taxon>
        <taxon>Pseudomonadati</taxon>
        <taxon>Pseudomonadota</taxon>
        <taxon>Gammaproteobacteria</taxon>
        <taxon>Pseudomonadales</taxon>
        <taxon>Marinobacteraceae</taxon>
        <taxon>Marinobacter</taxon>
    </lineage>
</organism>
<feature type="domain" description="Maltose/galactoside acetyltransferase" evidence="6">
    <location>
        <begin position="5"/>
        <end position="59"/>
    </location>
</feature>
<dbReference type="SMART" id="SM01266">
    <property type="entry name" value="Mac"/>
    <property type="match status" value="1"/>
</dbReference>
<evidence type="ECO:0000313" key="8">
    <source>
        <dbReference type="Proteomes" id="UP001305746"/>
    </source>
</evidence>
<dbReference type="SUPFAM" id="SSF51161">
    <property type="entry name" value="Trimeric LpxA-like enzymes"/>
    <property type="match status" value="1"/>
</dbReference>
<evidence type="ECO:0000256" key="1">
    <source>
        <dbReference type="ARBA" id="ARBA00007274"/>
    </source>
</evidence>
<name>A0ABU5P127_9GAMM</name>
<evidence type="ECO:0000256" key="2">
    <source>
        <dbReference type="ARBA" id="ARBA00022679"/>
    </source>
</evidence>
<evidence type="ECO:0000256" key="4">
    <source>
        <dbReference type="ARBA" id="ARBA00023315"/>
    </source>
</evidence>
<keyword evidence="8" id="KW-1185">Reference proteome</keyword>
<reference evidence="7 8" key="1">
    <citation type="submission" date="2023-12" db="EMBL/GenBank/DDBJ databases">
        <title>Marinobacter qingdaonensis sp. nov., isolated from the intertidal sediment of Qingdao, PR China.</title>
        <authorList>
            <person name="Li Y."/>
        </authorList>
    </citation>
    <scope>NUCLEOTIDE SEQUENCE [LARGE SCALE GENOMIC DNA]</scope>
    <source>
        <strain evidence="7 8">ASW11-75</strain>
    </source>
</reference>
<dbReference type="CDD" id="cd03357">
    <property type="entry name" value="LbH_MAT_GAT"/>
    <property type="match status" value="1"/>
</dbReference>
<protein>
    <recommendedName>
        <fullName evidence="5">Acetyltransferase</fullName>
        <ecNumber evidence="5">2.3.1.-</ecNumber>
    </recommendedName>
</protein>
<dbReference type="InterPro" id="IPR018357">
    <property type="entry name" value="Hexapep_transf_CS"/>
</dbReference>
<gene>
    <name evidence="7" type="ORF">U5822_13555</name>
</gene>
<dbReference type="Proteomes" id="UP001305746">
    <property type="component" value="Unassembled WGS sequence"/>
</dbReference>
<dbReference type="GO" id="GO:0016746">
    <property type="term" value="F:acyltransferase activity"/>
    <property type="evidence" value="ECO:0007669"/>
    <property type="project" value="UniProtKB-KW"/>
</dbReference>
<dbReference type="InterPro" id="IPR001451">
    <property type="entry name" value="Hexapep"/>
</dbReference>
<keyword evidence="3" id="KW-0677">Repeat</keyword>
<evidence type="ECO:0000256" key="3">
    <source>
        <dbReference type="ARBA" id="ARBA00022737"/>
    </source>
</evidence>